<dbReference type="InterPro" id="IPR051226">
    <property type="entry name" value="PP1_Regulatory_Subunit"/>
</dbReference>
<dbReference type="InterPro" id="IPR031775">
    <property type="entry name" value="PRKG1_interact"/>
</dbReference>
<evidence type="ECO:0000259" key="3">
    <source>
        <dbReference type="Pfam" id="PF15898"/>
    </source>
</evidence>
<reference evidence="4" key="1">
    <citation type="submission" date="2019-11" db="UniProtKB">
        <authorList>
            <consortium name="WormBaseParasite"/>
        </authorList>
    </citation>
    <scope>IDENTIFICATION</scope>
</reference>
<feature type="compositionally biased region" description="Low complexity" evidence="2">
    <location>
        <begin position="64"/>
        <end position="83"/>
    </location>
</feature>
<organism evidence="4">
    <name type="scientific">Mesocestoides corti</name>
    <name type="common">Flatworm</name>
    <dbReference type="NCBI Taxonomy" id="53468"/>
    <lineage>
        <taxon>Eukaryota</taxon>
        <taxon>Metazoa</taxon>
        <taxon>Spiralia</taxon>
        <taxon>Lophotrochozoa</taxon>
        <taxon>Platyhelminthes</taxon>
        <taxon>Cestoda</taxon>
        <taxon>Eucestoda</taxon>
        <taxon>Cyclophyllidea</taxon>
        <taxon>Mesocestoididae</taxon>
        <taxon>Mesocestoides</taxon>
    </lineage>
</organism>
<dbReference type="GO" id="GO:0019901">
    <property type="term" value="F:protein kinase binding"/>
    <property type="evidence" value="ECO:0007669"/>
    <property type="project" value="InterPro"/>
</dbReference>
<feature type="region of interest" description="Disordered" evidence="2">
    <location>
        <begin position="14"/>
        <end position="171"/>
    </location>
</feature>
<feature type="compositionally biased region" description="Polar residues" evidence="2">
    <location>
        <begin position="100"/>
        <end position="114"/>
    </location>
</feature>
<dbReference type="Pfam" id="PF15898">
    <property type="entry name" value="PRKG1_interact"/>
    <property type="match status" value="1"/>
</dbReference>
<sequence length="288" mass="31343">MLYGGPLGTYLSGYYAPKSSKGGSPSNFPGTGSGSGSTSGISRSRGSRYRAPSAYGGSGGGGSSNTPTNSIASTSSASGSRSNFYTPQTRRKYSDDSFYRASSTESTAAPSRSWYTGSGTPVTSGTTSGYYSRPSPGYAPSTTPSSFSRAATLSPSQSMNRRTKSQDRYRRLQDMDFYGQNSLPFRTSNFLSGWEPSVDYKRLYEAEKQDTQELRGQIDRAQQELKDLRARIEEARKTHKSTNSDQRPAEHQTTESEGDAKVLEELRAASEKLKAENRALTRVISRLM</sequence>
<dbReference type="PANTHER" id="PTHR24179">
    <property type="entry name" value="PROTEIN PHOSPHATASE 1 REGULATORY SUBUNIT 12"/>
    <property type="match status" value="1"/>
</dbReference>
<dbReference type="GO" id="GO:0019208">
    <property type="term" value="F:phosphatase regulator activity"/>
    <property type="evidence" value="ECO:0007669"/>
    <property type="project" value="TreeGrafter"/>
</dbReference>
<feature type="compositionally biased region" description="Low complexity" evidence="2">
    <location>
        <begin position="115"/>
        <end position="132"/>
    </location>
</feature>
<keyword evidence="1" id="KW-0677">Repeat</keyword>
<dbReference type="GO" id="GO:0004857">
    <property type="term" value="F:enzyme inhibitor activity"/>
    <property type="evidence" value="ECO:0007669"/>
    <property type="project" value="TreeGrafter"/>
</dbReference>
<evidence type="ECO:0000256" key="1">
    <source>
        <dbReference type="ARBA" id="ARBA00022737"/>
    </source>
</evidence>
<feature type="compositionally biased region" description="Basic and acidic residues" evidence="2">
    <location>
        <begin position="247"/>
        <end position="261"/>
    </location>
</feature>
<protein>
    <submittedName>
        <fullName evidence="4">PRKG1_interact domain-containing protein</fullName>
    </submittedName>
</protein>
<proteinExistence type="predicted"/>
<feature type="region of interest" description="Disordered" evidence="2">
    <location>
        <begin position="231"/>
        <end position="261"/>
    </location>
</feature>
<name>A0A5K3FFY1_MESCO</name>
<dbReference type="GO" id="GO:0005737">
    <property type="term" value="C:cytoplasm"/>
    <property type="evidence" value="ECO:0007669"/>
    <property type="project" value="TreeGrafter"/>
</dbReference>
<feature type="domain" description="cGMP-dependent protein kinase interacting" evidence="3">
    <location>
        <begin position="199"/>
        <end position="287"/>
    </location>
</feature>
<dbReference type="Gene3D" id="6.10.250.1820">
    <property type="match status" value="1"/>
</dbReference>
<evidence type="ECO:0000313" key="4">
    <source>
        <dbReference type="WBParaSite" id="MCU_007836-RA"/>
    </source>
</evidence>
<evidence type="ECO:0000256" key="2">
    <source>
        <dbReference type="SAM" id="MobiDB-lite"/>
    </source>
</evidence>
<dbReference type="AlphaFoldDB" id="A0A5K3FFY1"/>
<dbReference type="WBParaSite" id="MCU_007836-RA">
    <property type="protein sequence ID" value="MCU_007836-RA"/>
    <property type="gene ID" value="MCU_007836"/>
</dbReference>
<accession>A0A5K3FFY1</accession>
<dbReference type="PANTHER" id="PTHR24179:SF29">
    <property type="entry name" value="LD46604P"/>
    <property type="match status" value="1"/>
</dbReference>
<feature type="compositionally biased region" description="Polar residues" evidence="2">
    <location>
        <begin position="140"/>
        <end position="160"/>
    </location>
</feature>